<feature type="binding site" evidence="15">
    <location>
        <position position="12"/>
    </location>
    <ligand>
        <name>Mg(2+)</name>
        <dbReference type="ChEBI" id="CHEBI:18420"/>
        <label>2</label>
    </ligand>
</feature>
<dbReference type="SUPFAM" id="SSF53098">
    <property type="entry name" value="Ribonuclease H-like"/>
    <property type="match status" value="1"/>
</dbReference>
<keyword evidence="6 13" id="KW-0227">DNA damage</keyword>
<evidence type="ECO:0000256" key="9">
    <source>
        <dbReference type="ARBA" id="ARBA00022842"/>
    </source>
</evidence>
<comment type="catalytic activity">
    <reaction evidence="1 13">
        <text>Exonucleolytic cleavage in the 3'- to 5'-direction to yield nucleoside 5'-phosphates.</text>
        <dbReference type="EC" id="3.1.11.1"/>
    </reaction>
</comment>
<feature type="binding site" evidence="14">
    <location>
        <position position="12"/>
    </location>
    <ligand>
        <name>substrate</name>
    </ligand>
</feature>
<keyword evidence="19" id="KW-1185">Reference proteome</keyword>
<dbReference type="InterPro" id="IPR034747">
    <property type="entry name" value="EXOI_SH3"/>
</dbReference>
<keyword evidence="4 13" id="KW-0540">Nuclease</keyword>
<comment type="cofactor">
    <cofactor evidence="15">
        <name>Mg(2+)</name>
        <dbReference type="ChEBI" id="CHEBI:18420"/>
    </cofactor>
    <text evidence="15">Binds 2 Mg(2+) ions per monomer.</text>
</comment>
<dbReference type="FunFam" id="3.30.420.10:FF:000033">
    <property type="entry name" value="Exodeoxyribonuclease I"/>
    <property type="match status" value="1"/>
</dbReference>
<dbReference type="Pfam" id="PF26016">
    <property type="entry name" value="ExoI_C"/>
    <property type="match status" value="1"/>
</dbReference>
<dbReference type="Gene3D" id="1.10.287.1240">
    <property type="match status" value="1"/>
</dbReference>
<dbReference type="Gene3D" id="3.30.420.10">
    <property type="entry name" value="Ribonuclease H-like superfamily/Ribonuclease H"/>
    <property type="match status" value="1"/>
</dbReference>
<proteinExistence type="predicted"/>
<evidence type="ECO:0000256" key="4">
    <source>
        <dbReference type="ARBA" id="ARBA00022722"/>
    </source>
</evidence>
<evidence type="ECO:0000313" key="18">
    <source>
        <dbReference type="EMBL" id="TCJ85222.1"/>
    </source>
</evidence>
<evidence type="ECO:0000256" key="8">
    <source>
        <dbReference type="ARBA" id="ARBA00022839"/>
    </source>
</evidence>
<keyword evidence="8 13" id="KW-0269">Exonuclease</keyword>
<dbReference type="InterPro" id="IPR058561">
    <property type="entry name" value="Exonuc_1_C"/>
</dbReference>
<evidence type="ECO:0000259" key="17">
    <source>
        <dbReference type="PROSITE" id="PS51785"/>
    </source>
</evidence>
<sequence length="481" mass="55689">MTEQTIFWHDYETWGVDPRRDRASQFAGIRTNLDLEVVGEPVMFYCKPTHDFLPHPDAVRVTGIAPQLAFEKGYIEAEFFGRINEIFSQPGTCGAGYNSIRFDDEVTRFGFYRNFIDPYAREWQNGNNRWDILDLVRMTYALRPEGINWPDREGEEGVPSFRLEHLTAANDIEQAGAHDALVDVKATIDIARLIKTKQPRLYDYFFDLRIKNNVAPLLNTTVEMAQRKTMLHVSGMFPATQGCLSPIVPLIVHPVNKNEIICYDLRHDPSAMLDMSVDQIIENLYKPRAERDENHQHIALKGIHINKSPAISPTNTLTPELAERWEIDWDQIEAHKQQLIADDTLIRRLEEMYSRKREQKVSDADSALYGGFISNDDRKLCNMVLTSSPEKLSNWTPEFKSSRLQTLYPRYRARNWPETLDEKEQKQWQAFCQAKIIDGEYDCTLTAEQLQASLEELAHEELSERDQASLTKLVEWVQTFV</sequence>
<organism evidence="18 19">
    <name type="scientific">Cocleimonas flava</name>
    <dbReference type="NCBI Taxonomy" id="634765"/>
    <lineage>
        <taxon>Bacteria</taxon>
        <taxon>Pseudomonadati</taxon>
        <taxon>Pseudomonadota</taxon>
        <taxon>Gammaproteobacteria</taxon>
        <taxon>Thiotrichales</taxon>
        <taxon>Thiotrichaceae</taxon>
        <taxon>Cocleimonas</taxon>
    </lineage>
</organism>
<comment type="subunit">
    <text evidence="12">Monomer. Interacts with ssb (via C-terminus); this interaction stimulates the exonuclease activity by recruiting the enzyme to its substrate.</text>
</comment>
<feature type="binding site" evidence="14">
    <location>
        <position position="162"/>
    </location>
    <ligand>
        <name>substrate</name>
    </ligand>
</feature>
<keyword evidence="10" id="KW-0238">DNA-binding</keyword>
<dbReference type="InterPro" id="IPR038649">
    <property type="entry name" value="EXOI_SH3_sf"/>
</dbReference>
<keyword evidence="9 15" id="KW-0460">Magnesium</keyword>
<evidence type="ECO:0000256" key="2">
    <source>
        <dbReference type="ARBA" id="ARBA00012108"/>
    </source>
</evidence>
<evidence type="ECO:0000256" key="1">
    <source>
        <dbReference type="ARBA" id="ARBA00000563"/>
    </source>
</evidence>
<gene>
    <name evidence="18" type="ORF">EV695_3189</name>
</gene>
<evidence type="ECO:0000256" key="3">
    <source>
        <dbReference type="ARBA" id="ARBA00019900"/>
    </source>
</evidence>
<dbReference type="Proteomes" id="UP000294887">
    <property type="component" value="Unassembled WGS sequence"/>
</dbReference>
<feature type="domain" description="ExoI SH3-like" evidence="16">
    <location>
        <begin position="199"/>
        <end position="357"/>
    </location>
</feature>
<accession>A0A4R1EYR7</accession>
<dbReference type="GO" id="GO:0006281">
    <property type="term" value="P:DNA repair"/>
    <property type="evidence" value="ECO:0007669"/>
    <property type="project" value="UniProtKB-KW"/>
</dbReference>
<dbReference type="InterPro" id="IPR013520">
    <property type="entry name" value="Ribonucl_H"/>
</dbReference>
<evidence type="ECO:0000313" key="19">
    <source>
        <dbReference type="Proteomes" id="UP000294887"/>
    </source>
</evidence>
<keyword evidence="11 13" id="KW-0234">DNA repair</keyword>
<feature type="binding site" evidence="15">
    <location>
        <position position="10"/>
    </location>
    <ligand>
        <name>Mg(2+)</name>
        <dbReference type="ChEBI" id="CHEBI:18420"/>
        <label>1</label>
    </ligand>
</feature>
<dbReference type="PROSITE" id="PS51785">
    <property type="entry name" value="EXOI_C"/>
    <property type="match status" value="1"/>
</dbReference>
<evidence type="ECO:0000256" key="5">
    <source>
        <dbReference type="ARBA" id="ARBA00022723"/>
    </source>
</evidence>
<evidence type="ECO:0000256" key="11">
    <source>
        <dbReference type="ARBA" id="ARBA00023204"/>
    </source>
</evidence>
<evidence type="ECO:0000256" key="12">
    <source>
        <dbReference type="ARBA" id="ARBA00046792"/>
    </source>
</evidence>
<dbReference type="Pfam" id="PF08411">
    <property type="entry name" value="ExoI_SH3"/>
    <property type="match status" value="1"/>
</dbReference>
<dbReference type="InterPro" id="IPR023607">
    <property type="entry name" value="Exodeoxyribonuclease_I"/>
</dbReference>
<dbReference type="EMBL" id="SMFQ01000004">
    <property type="protein sequence ID" value="TCJ85222.1"/>
    <property type="molecule type" value="Genomic_DNA"/>
</dbReference>
<keyword evidence="5 15" id="KW-0479">Metal-binding</keyword>
<dbReference type="PROSITE" id="PS51784">
    <property type="entry name" value="EXOI_SH3"/>
    <property type="match status" value="1"/>
</dbReference>
<dbReference type="Gene3D" id="3.30.1520.20">
    <property type="entry name" value="Exonuclease ExoI, domain 2"/>
    <property type="match status" value="1"/>
</dbReference>
<feature type="domain" description="ExoI C-terminal" evidence="17">
    <location>
        <begin position="360"/>
        <end position="481"/>
    </location>
</feature>
<dbReference type="RefSeq" id="WP_131906923.1">
    <property type="nucleotide sequence ID" value="NZ_BAAAFU010000001.1"/>
</dbReference>
<feature type="binding site" evidence="15">
    <location>
        <position position="183"/>
    </location>
    <ligand>
        <name>Mg(2+)</name>
        <dbReference type="ChEBI" id="CHEBI:18420"/>
        <label>2</label>
    </ligand>
</feature>
<dbReference type="PIRSF" id="PIRSF000977">
    <property type="entry name" value="Exodeoxyribonuclease_I"/>
    <property type="match status" value="1"/>
</dbReference>
<evidence type="ECO:0000256" key="13">
    <source>
        <dbReference type="PIRNR" id="PIRNR000977"/>
    </source>
</evidence>
<reference evidence="18 19" key="1">
    <citation type="submission" date="2019-03" db="EMBL/GenBank/DDBJ databases">
        <title>Genomic Encyclopedia of Type Strains, Phase IV (KMG-IV): sequencing the most valuable type-strain genomes for metagenomic binning, comparative biology and taxonomic classification.</title>
        <authorList>
            <person name="Goeker M."/>
        </authorList>
    </citation>
    <scope>NUCLEOTIDE SEQUENCE [LARGE SCALE GENOMIC DNA]</scope>
    <source>
        <strain evidence="18 19">DSM 24830</strain>
    </source>
</reference>
<dbReference type="GO" id="GO:0008310">
    <property type="term" value="F:single-stranded DNA 3'-5' DNA exonuclease activity"/>
    <property type="evidence" value="ECO:0007669"/>
    <property type="project" value="UniProtKB-EC"/>
</dbReference>
<dbReference type="OrthoDB" id="9763470at2"/>
<dbReference type="EC" id="3.1.11.1" evidence="2 13"/>
<evidence type="ECO:0000259" key="16">
    <source>
        <dbReference type="PROSITE" id="PS51784"/>
    </source>
</evidence>
<dbReference type="InterPro" id="IPR013620">
    <property type="entry name" value="Exonuc_1_SH3"/>
</dbReference>
<evidence type="ECO:0000256" key="10">
    <source>
        <dbReference type="ARBA" id="ARBA00023125"/>
    </source>
</evidence>
<protein>
    <recommendedName>
        <fullName evidence="3 13">Exodeoxyribonuclease I</fullName>
        <ecNumber evidence="2 13">3.1.11.1</ecNumber>
    </recommendedName>
</protein>
<evidence type="ECO:0000256" key="15">
    <source>
        <dbReference type="PIRSR" id="PIRSR000977-2"/>
    </source>
</evidence>
<evidence type="ECO:0000256" key="6">
    <source>
        <dbReference type="ARBA" id="ARBA00022763"/>
    </source>
</evidence>
<keyword evidence="7 13" id="KW-0378">Hydrolase</keyword>
<dbReference type="CDD" id="cd06138">
    <property type="entry name" value="ExoI_N"/>
    <property type="match status" value="1"/>
</dbReference>
<comment type="caution">
    <text evidence="18">The sequence shown here is derived from an EMBL/GenBank/DDBJ whole genome shotgun (WGS) entry which is preliminary data.</text>
</comment>
<name>A0A4R1EYR7_9GAMM</name>
<dbReference type="AlphaFoldDB" id="A0A4R1EYR7"/>
<dbReference type="InterPro" id="IPR012337">
    <property type="entry name" value="RNaseH-like_sf"/>
</dbReference>
<dbReference type="GO" id="GO:0046872">
    <property type="term" value="F:metal ion binding"/>
    <property type="evidence" value="ECO:0007669"/>
    <property type="project" value="UniProtKB-KW"/>
</dbReference>
<dbReference type="InterPro" id="IPR036397">
    <property type="entry name" value="RNaseH_sf"/>
</dbReference>
<dbReference type="Pfam" id="PF00929">
    <property type="entry name" value="RNase_T"/>
    <property type="match status" value="1"/>
</dbReference>
<dbReference type="NCBIfam" id="NF008746">
    <property type="entry name" value="PRK11779.1"/>
    <property type="match status" value="1"/>
</dbReference>
<evidence type="ECO:0000256" key="14">
    <source>
        <dbReference type="PIRSR" id="PIRSR000977-1"/>
    </source>
</evidence>
<dbReference type="Gene3D" id="1.20.1280.70">
    <property type="entry name" value="Exonuclease ExoI, domain 3"/>
    <property type="match status" value="1"/>
</dbReference>
<dbReference type="GO" id="GO:0003677">
    <property type="term" value="F:DNA binding"/>
    <property type="evidence" value="ECO:0007669"/>
    <property type="project" value="UniProtKB-KW"/>
</dbReference>
<evidence type="ECO:0000256" key="7">
    <source>
        <dbReference type="ARBA" id="ARBA00022801"/>
    </source>
</evidence>